<dbReference type="InterPro" id="IPR051422">
    <property type="entry name" value="AlkB_tRNA_MeTrf/Diox"/>
</dbReference>
<keyword evidence="5" id="KW-1185">Reference proteome</keyword>
<dbReference type="GO" id="GO:0000049">
    <property type="term" value="F:tRNA binding"/>
    <property type="evidence" value="ECO:0007669"/>
    <property type="project" value="TreeGrafter"/>
</dbReference>
<dbReference type="PANTHER" id="PTHR13069:SF35">
    <property type="entry name" value="TRNA METHYLTRANSFERASE 9-LIKE PROTEIN-RELATED"/>
    <property type="match status" value="1"/>
</dbReference>
<evidence type="ECO:0000256" key="1">
    <source>
        <dbReference type="ARBA" id="ARBA00022603"/>
    </source>
</evidence>
<reference evidence="4" key="1">
    <citation type="submission" date="2025-08" db="UniProtKB">
        <authorList>
            <consortium name="Ensembl"/>
        </authorList>
    </citation>
    <scope>IDENTIFICATION</scope>
</reference>
<dbReference type="SUPFAM" id="SSF53335">
    <property type="entry name" value="S-adenosyl-L-methionine-dependent methyltransferases"/>
    <property type="match status" value="1"/>
</dbReference>
<dbReference type="PANTHER" id="PTHR13069">
    <property type="entry name" value="ALKYLATED DNA REPAIR PROTEIN ALKB HOMOLOG 8"/>
    <property type="match status" value="1"/>
</dbReference>
<dbReference type="GO" id="GO:0002098">
    <property type="term" value="P:tRNA wobble uridine modification"/>
    <property type="evidence" value="ECO:0007669"/>
    <property type="project" value="TreeGrafter"/>
</dbReference>
<dbReference type="Gene3D" id="3.40.50.150">
    <property type="entry name" value="Vaccinia Virus protein VP39"/>
    <property type="match status" value="2"/>
</dbReference>
<dbReference type="GO" id="GO:0005737">
    <property type="term" value="C:cytoplasm"/>
    <property type="evidence" value="ECO:0007669"/>
    <property type="project" value="TreeGrafter"/>
</dbReference>
<keyword evidence="1" id="KW-0489">Methyltransferase</keyword>
<dbReference type="GO" id="GO:0030488">
    <property type="term" value="P:tRNA methylation"/>
    <property type="evidence" value="ECO:0007669"/>
    <property type="project" value="TreeGrafter"/>
</dbReference>
<reference evidence="4" key="2">
    <citation type="submission" date="2025-09" db="UniProtKB">
        <authorList>
            <consortium name="Ensembl"/>
        </authorList>
    </citation>
    <scope>IDENTIFICATION</scope>
</reference>
<dbReference type="InterPro" id="IPR013216">
    <property type="entry name" value="Methyltransf_11"/>
</dbReference>
<dbReference type="InterPro" id="IPR029063">
    <property type="entry name" value="SAM-dependent_MTases_sf"/>
</dbReference>
<dbReference type="FunFam" id="3.40.50.150:FF:000195">
    <property type="entry name" value="Methyltransferase domain containing protein"/>
    <property type="match status" value="1"/>
</dbReference>
<dbReference type="GO" id="GO:0005634">
    <property type="term" value="C:nucleus"/>
    <property type="evidence" value="ECO:0007669"/>
    <property type="project" value="TreeGrafter"/>
</dbReference>
<name>A0A8B9S626_APTOW</name>
<dbReference type="Pfam" id="PF08241">
    <property type="entry name" value="Methyltransf_11"/>
    <property type="match status" value="1"/>
</dbReference>
<protein>
    <recommendedName>
        <fullName evidence="3">Methyltransferase type 11 domain-containing protein</fullName>
    </recommendedName>
</protein>
<proteinExistence type="predicted"/>
<dbReference type="GO" id="GO:0106335">
    <property type="term" value="F:tRNA (5-carboxymethyluridine(34)-5-O)-methyltransferase activity"/>
    <property type="evidence" value="ECO:0007669"/>
    <property type="project" value="TreeGrafter"/>
</dbReference>
<keyword evidence="2" id="KW-0808">Transferase</keyword>
<dbReference type="GO" id="GO:0008757">
    <property type="term" value="F:S-adenosylmethionine-dependent methyltransferase activity"/>
    <property type="evidence" value="ECO:0007669"/>
    <property type="project" value="InterPro"/>
</dbReference>
<accession>A0A8B9S626</accession>
<dbReference type="Ensembl" id="ENSAOWT00000010882.1">
    <property type="protein sequence ID" value="ENSAOWP00000009584.1"/>
    <property type="gene ID" value="ENSAOWG00000006586.1"/>
</dbReference>
<evidence type="ECO:0000259" key="3">
    <source>
        <dbReference type="Pfam" id="PF08241"/>
    </source>
</evidence>
<evidence type="ECO:0000256" key="2">
    <source>
        <dbReference type="ARBA" id="ARBA00022679"/>
    </source>
</evidence>
<dbReference type="CDD" id="cd02440">
    <property type="entry name" value="AdoMet_MTases"/>
    <property type="match status" value="1"/>
</dbReference>
<evidence type="ECO:0000313" key="5">
    <source>
        <dbReference type="Proteomes" id="UP000694424"/>
    </source>
</evidence>
<dbReference type="AlphaFoldDB" id="A0A8B9S626"/>
<feature type="domain" description="Methyltransferase type 11" evidence="3">
    <location>
        <begin position="50"/>
        <end position="139"/>
    </location>
</feature>
<evidence type="ECO:0000313" key="4">
    <source>
        <dbReference type="Ensembl" id="ENSAOWP00000009584.1"/>
    </source>
</evidence>
<organism evidence="4 5">
    <name type="scientific">Apteryx owenii</name>
    <name type="common">Little spotted kiwi</name>
    <dbReference type="NCBI Taxonomy" id="8824"/>
    <lineage>
        <taxon>Eukaryota</taxon>
        <taxon>Metazoa</taxon>
        <taxon>Chordata</taxon>
        <taxon>Craniata</taxon>
        <taxon>Vertebrata</taxon>
        <taxon>Euteleostomi</taxon>
        <taxon>Archelosauria</taxon>
        <taxon>Archosauria</taxon>
        <taxon>Dinosauria</taxon>
        <taxon>Saurischia</taxon>
        <taxon>Theropoda</taxon>
        <taxon>Coelurosauria</taxon>
        <taxon>Aves</taxon>
        <taxon>Palaeognathae</taxon>
        <taxon>Apterygiformes</taxon>
        <taxon>Apterygidae</taxon>
        <taxon>Apteryx</taxon>
    </lineage>
</organism>
<sequence>MEKEASQLERDHVHSVYEKIAPYFNDARYKAWPKVQQFISEQEPGSLIADIGCGNGKYLHINSQVYKLGCDYCLPLVESARNEGHEVMVCHSLCLPYRNECFDAVLSIAVIHHFSTKERRTRAIKEMARILRVGGQIMIYVWAMEQKRRRFEKQDVFVPWNPSPPSCSLGDPYSPGIQKSIPHKDKKLVLNQCCHKLDETLEVYRKARSSSCGGGKKTLCTVFDKSLRWSLFSRSLDSVLDLGNQWHREELVRYRNYSVQLNELNRKKRIEKNRECGFLKHKELAVRQQLKIDHHPKQGAFCEPQNKTRRGCSPQKTVQECAPSTKSRQQQGPNWACLRYYHVFKEGELIELIERHIPELHIIDSYFDHANWCVIAEKTKVWKI</sequence>
<dbReference type="Proteomes" id="UP000694424">
    <property type="component" value="Unplaced"/>
</dbReference>